<evidence type="ECO:0000313" key="4">
    <source>
        <dbReference type="EMBL" id="SFW75782.1"/>
    </source>
</evidence>
<feature type="domain" description="Tyrosine-protein kinase G-rich" evidence="3">
    <location>
        <begin position="426"/>
        <end position="496"/>
    </location>
</feature>
<dbReference type="RefSeq" id="WP_072363282.1">
    <property type="nucleotide sequence ID" value="NZ_CP139972.1"/>
</dbReference>
<dbReference type="Gene3D" id="3.40.50.300">
    <property type="entry name" value="P-loop containing nucleotide triphosphate hydrolases"/>
    <property type="match status" value="1"/>
</dbReference>
<gene>
    <name evidence="4" type="ORF">SAMN05661012_04289</name>
    <name evidence="5" type="ORF">SR876_11245</name>
</gene>
<dbReference type="InterPro" id="IPR032807">
    <property type="entry name" value="GNVR"/>
</dbReference>
<dbReference type="Proteomes" id="UP000183788">
    <property type="component" value="Unassembled WGS sequence"/>
</dbReference>
<evidence type="ECO:0000313" key="7">
    <source>
        <dbReference type="Proteomes" id="UP001326715"/>
    </source>
</evidence>
<accession>A0A1K1RUN6</accession>
<dbReference type="AlphaFoldDB" id="A0A1K1RUN6"/>
<evidence type="ECO:0000256" key="2">
    <source>
        <dbReference type="SAM" id="Phobius"/>
    </source>
</evidence>
<sequence>MNRLKPLYRGIPIVILTMLAGYLIAKKYLTYVTPMYESTSKIKLADIHEGVSNSNLYKDFDVFVTSNKISAEVELLKSKVLIRKMLKVVDFNVDIFRIGKLRKMELYDQSPFLVKYLFTEGNSYDSTFQLTISQDSIISLKTPSGHTFVSRFNQAIHLPGGELTLIRNDDLVARKSGLNINDRYEFIIRSSTKLENSILSGLDVMAVDKDVPVIRISYKCPVAQKSADVVNALSAAYIDDYIEEKFKSADTTERFLNKQLDTFSNKLSSSETDIKDYRNQHNIINIRQETETDLRKIADLKKQLASLKMNLNAIDTLDQYMKQGQDRFFELAPNFEAFTDLLSTELVKKIKELQREKKDLLIKYTPENEKVLVVDEKLADISKYLEESIHNTQRSLRIQYNDLQHSIDESEKVFIGLPEKEKRMTILERNFSMNEEIYRFLHGKKTDAEIAKAATISFHRIISNGEVPEKPVSPNYTIIKILAAILGMMAGIVFIYFIHSVKAKVNDEENINRLSDIPVLGSIPYLKKPSEQEKHFRKWVIEMDLKHLLPKGTVICISSFNNSEGKNFISTGLVNGMETMNRQVALISAQSLPDSDQLSIQAWKKKLQELSEENDLIIILTPPLSQEESGLIPMSLASINMFILDSRKTPKHVIAEAEKLKREFAFPNFVFVLNRAGYTPSLYSQAKNILSNIVSKKG</sequence>
<evidence type="ECO:0000313" key="6">
    <source>
        <dbReference type="Proteomes" id="UP000183788"/>
    </source>
</evidence>
<feature type="transmembrane region" description="Helical" evidence="2">
    <location>
        <begin position="478"/>
        <end position="498"/>
    </location>
</feature>
<feature type="transmembrane region" description="Helical" evidence="2">
    <location>
        <begin position="7"/>
        <end position="25"/>
    </location>
</feature>
<organism evidence="4 6">
    <name type="scientific">Chitinophaga sancti</name>
    <dbReference type="NCBI Taxonomy" id="1004"/>
    <lineage>
        <taxon>Bacteria</taxon>
        <taxon>Pseudomonadati</taxon>
        <taxon>Bacteroidota</taxon>
        <taxon>Chitinophagia</taxon>
        <taxon>Chitinophagales</taxon>
        <taxon>Chitinophagaceae</taxon>
        <taxon>Chitinophaga</taxon>
    </lineage>
</organism>
<reference evidence="5 7" key="2">
    <citation type="submission" date="2023-11" db="EMBL/GenBank/DDBJ databases">
        <title>MicrobeMod: A computational toolkit for identifying prokaryotic methylation and restriction-modification with nanopore sequencing.</title>
        <authorList>
            <person name="Crits-Christoph A."/>
            <person name="Kang S.C."/>
            <person name="Lee H."/>
            <person name="Ostrov N."/>
        </authorList>
    </citation>
    <scope>NUCLEOTIDE SEQUENCE [LARGE SCALE GENOMIC DNA]</scope>
    <source>
        <strain evidence="5 7">ATCC 23090</strain>
    </source>
</reference>
<dbReference type="OrthoDB" id="621528at2"/>
<dbReference type="EMBL" id="FPIZ01000014">
    <property type="protein sequence ID" value="SFW75782.1"/>
    <property type="molecule type" value="Genomic_DNA"/>
</dbReference>
<keyword evidence="7" id="KW-1185">Reference proteome</keyword>
<dbReference type="Proteomes" id="UP001326715">
    <property type="component" value="Chromosome"/>
</dbReference>
<keyword evidence="1" id="KW-0175">Coiled coil</keyword>
<dbReference type="STRING" id="1004.SAMN05661012_04289"/>
<feature type="coiled-coil region" evidence="1">
    <location>
        <begin position="260"/>
        <end position="317"/>
    </location>
</feature>
<dbReference type="PANTHER" id="PTHR32309">
    <property type="entry name" value="TYROSINE-PROTEIN KINASE"/>
    <property type="match status" value="1"/>
</dbReference>
<name>A0A1K1RUN6_9BACT</name>
<keyword evidence="2" id="KW-0472">Membrane</keyword>
<dbReference type="InterPro" id="IPR050445">
    <property type="entry name" value="Bact_polysacc_biosynth/exp"/>
</dbReference>
<evidence type="ECO:0000259" key="3">
    <source>
        <dbReference type="Pfam" id="PF13807"/>
    </source>
</evidence>
<dbReference type="Pfam" id="PF13807">
    <property type="entry name" value="GNVR"/>
    <property type="match status" value="1"/>
</dbReference>
<evidence type="ECO:0000256" key="1">
    <source>
        <dbReference type="SAM" id="Coils"/>
    </source>
</evidence>
<dbReference type="EMBL" id="CP140154">
    <property type="protein sequence ID" value="WQG92081.1"/>
    <property type="molecule type" value="Genomic_DNA"/>
</dbReference>
<proteinExistence type="predicted"/>
<dbReference type="InterPro" id="IPR027417">
    <property type="entry name" value="P-loop_NTPase"/>
</dbReference>
<dbReference type="PANTHER" id="PTHR32309:SF31">
    <property type="entry name" value="CAPSULAR EXOPOLYSACCHARIDE FAMILY"/>
    <property type="match status" value="1"/>
</dbReference>
<protein>
    <submittedName>
        <fullName evidence="5">GNVR domain-containing protein</fullName>
    </submittedName>
    <submittedName>
        <fullName evidence="4">Uncharacterized protein involved in exopolysaccharide biosynthesis</fullName>
    </submittedName>
</protein>
<keyword evidence="2" id="KW-1133">Transmembrane helix</keyword>
<reference evidence="4 6" key="1">
    <citation type="submission" date="2016-11" db="EMBL/GenBank/DDBJ databases">
        <authorList>
            <person name="Jaros S."/>
            <person name="Januszkiewicz K."/>
            <person name="Wedrychowicz H."/>
        </authorList>
    </citation>
    <scope>NUCLEOTIDE SEQUENCE [LARGE SCALE GENOMIC DNA]</scope>
    <source>
        <strain evidence="4 6">DSM 784</strain>
    </source>
</reference>
<keyword evidence="2" id="KW-0812">Transmembrane</keyword>
<evidence type="ECO:0000313" key="5">
    <source>
        <dbReference type="EMBL" id="WQG92081.1"/>
    </source>
</evidence>